<comment type="similarity">
    <text evidence="9">Belongs to the SQRD family.</text>
</comment>
<evidence type="ECO:0000259" key="11">
    <source>
        <dbReference type="Pfam" id="PF07992"/>
    </source>
</evidence>
<evidence type="ECO:0000256" key="2">
    <source>
        <dbReference type="ARBA" id="ARBA00004173"/>
    </source>
</evidence>
<dbReference type="Pfam" id="PF07992">
    <property type="entry name" value="Pyr_redox_2"/>
    <property type="match status" value="1"/>
</dbReference>
<protein>
    <recommendedName>
        <fullName evidence="10">Sulfide:quinone oxidoreductase, mitochondrial</fullName>
    </recommendedName>
</protein>
<comment type="cofactor">
    <cofactor evidence="1">
        <name>FAD</name>
        <dbReference type="ChEBI" id="CHEBI:57692"/>
    </cofactor>
</comment>
<evidence type="ECO:0000256" key="6">
    <source>
        <dbReference type="ARBA" id="ARBA00022946"/>
    </source>
</evidence>
<name>A0A9P6UCA7_9FUNG</name>
<keyword evidence="13" id="KW-1185">Reference proteome</keyword>
<dbReference type="InterPro" id="IPR036188">
    <property type="entry name" value="FAD/NAD-bd_sf"/>
</dbReference>
<evidence type="ECO:0000256" key="8">
    <source>
        <dbReference type="ARBA" id="ARBA00023128"/>
    </source>
</evidence>
<dbReference type="EMBL" id="JAAAJB010000041">
    <property type="protein sequence ID" value="KAG0268789.1"/>
    <property type="molecule type" value="Genomic_DNA"/>
</dbReference>
<sequence>MLSSTALSSFGSAARLSARAHSFQPRRFLAQAAAASVPKKDSHPSSYKVVVVGGGSAGLAVASTLSRTLGDKAVAVVEPADVHYYQPLWTFVGGGLKPFEESKKPMKDVMPRKAQWIKEAVATFAPEENKVTLGNGETISYDYLVVAAGIQVNWDKIKNLPQALGKNGVTSNYSAQSVEKTDEFIKEFKGGNALFTMPPVPIKCAGAPQKIMYIAEELWRDANVRSKANIQYYTAGGAIFPVAKYANELLKICKKRDLGLNYFTNLTEIKPDSKEAVFDILAGEAKGTQVTMPYDFLHVVPPMSAPDFIKASPLSNADGWVDVNKETMRHTKFNNVYALGDCSSLPTSKTAAAITAQSGVLKTHLLHDIFGGEMSYPRKYDGYTSCPLITGTEKLILAEFSGYTLQPQETFPFDQSKERLSTYLLTKEIIPDIYWDSMLKGRWQGPAAYRKLLHAFSD</sequence>
<comment type="subcellular location">
    <subcellularLocation>
        <location evidence="2">Mitochondrion</location>
    </subcellularLocation>
</comment>
<evidence type="ECO:0000256" key="4">
    <source>
        <dbReference type="ARBA" id="ARBA00022719"/>
    </source>
</evidence>
<keyword evidence="4" id="KW-0874">Quinone</keyword>
<dbReference type="GO" id="GO:0071949">
    <property type="term" value="F:FAD binding"/>
    <property type="evidence" value="ECO:0007669"/>
    <property type="project" value="TreeGrafter"/>
</dbReference>
<evidence type="ECO:0000256" key="5">
    <source>
        <dbReference type="ARBA" id="ARBA00022827"/>
    </source>
</evidence>
<evidence type="ECO:0000256" key="9">
    <source>
        <dbReference type="ARBA" id="ARBA00060891"/>
    </source>
</evidence>
<evidence type="ECO:0000256" key="10">
    <source>
        <dbReference type="ARBA" id="ARBA00070160"/>
    </source>
</evidence>
<comment type="caution">
    <text evidence="12">The sequence shown here is derived from an EMBL/GenBank/DDBJ whole genome shotgun (WGS) entry which is preliminary data.</text>
</comment>
<dbReference type="PANTHER" id="PTHR10632">
    <property type="entry name" value="SULFIDE:QUINONE OXIDOREDUCTASE"/>
    <property type="match status" value="1"/>
</dbReference>
<organism evidence="12 13">
    <name type="scientific">Actinomortierella ambigua</name>
    <dbReference type="NCBI Taxonomy" id="1343610"/>
    <lineage>
        <taxon>Eukaryota</taxon>
        <taxon>Fungi</taxon>
        <taxon>Fungi incertae sedis</taxon>
        <taxon>Mucoromycota</taxon>
        <taxon>Mortierellomycotina</taxon>
        <taxon>Mortierellomycetes</taxon>
        <taxon>Mortierellales</taxon>
        <taxon>Mortierellaceae</taxon>
        <taxon>Actinomortierella</taxon>
    </lineage>
</organism>
<dbReference type="Gene3D" id="3.50.50.60">
    <property type="entry name" value="FAD/NAD(P)-binding domain"/>
    <property type="match status" value="2"/>
</dbReference>
<reference evidence="12" key="1">
    <citation type="journal article" date="2020" name="Fungal Divers.">
        <title>Resolving the Mortierellaceae phylogeny through synthesis of multi-gene phylogenetics and phylogenomics.</title>
        <authorList>
            <person name="Vandepol N."/>
            <person name="Liber J."/>
            <person name="Desiro A."/>
            <person name="Na H."/>
            <person name="Kennedy M."/>
            <person name="Barry K."/>
            <person name="Grigoriev I.V."/>
            <person name="Miller A.N."/>
            <person name="O'Donnell K."/>
            <person name="Stajich J.E."/>
            <person name="Bonito G."/>
        </authorList>
    </citation>
    <scope>NUCLEOTIDE SEQUENCE</scope>
    <source>
        <strain evidence="12">BC1065</strain>
    </source>
</reference>
<dbReference type="AlphaFoldDB" id="A0A9P6UCA7"/>
<dbReference type="GO" id="GO:0005739">
    <property type="term" value="C:mitochondrion"/>
    <property type="evidence" value="ECO:0007669"/>
    <property type="project" value="UniProtKB-SubCell"/>
</dbReference>
<dbReference type="Proteomes" id="UP000807716">
    <property type="component" value="Unassembled WGS sequence"/>
</dbReference>
<dbReference type="GO" id="GO:0048038">
    <property type="term" value="F:quinone binding"/>
    <property type="evidence" value="ECO:0007669"/>
    <property type="project" value="UniProtKB-KW"/>
</dbReference>
<dbReference type="InterPro" id="IPR023753">
    <property type="entry name" value="FAD/NAD-binding_dom"/>
</dbReference>
<dbReference type="SUPFAM" id="SSF51905">
    <property type="entry name" value="FAD/NAD(P)-binding domain"/>
    <property type="match status" value="2"/>
</dbReference>
<dbReference type="InterPro" id="IPR015904">
    <property type="entry name" value="Sulphide_quinone_reductase"/>
</dbReference>
<keyword evidence="8" id="KW-0496">Mitochondrion</keyword>
<evidence type="ECO:0000256" key="7">
    <source>
        <dbReference type="ARBA" id="ARBA00023002"/>
    </source>
</evidence>
<dbReference type="GO" id="GO:0070224">
    <property type="term" value="F:sulfide:quinone oxidoreductase activity"/>
    <property type="evidence" value="ECO:0007669"/>
    <property type="project" value="TreeGrafter"/>
</dbReference>
<proteinExistence type="inferred from homology"/>
<keyword evidence="5" id="KW-0274">FAD</keyword>
<dbReference type="GO" id="GO:0070221">
    <property type="term" value="P:sulfide oxidation, using sulfide:quinone oxidoreductase"/>
    <property type="evidence" value="ECO:0007669"/>
    <property type="project" value="TreeGrafter"/>
</dbReference>
<feature type="domain" description="FAD/NAD(P)-binding" evidence="11">
    <location>
        <begin position="47"/>
        <end position="163"/>
    </location>
</feature>
<evidence type="ECO:0000313" key="13">
    <source>
        <dbReference type="Proteomes" id="UP000807716"/>
    </source>
</evidence>
<dbReference type="OrthoDB" id="5376590at2759"/>
<evidence type="ECO:0000256" key="3">
    <source>
        <dbReference type="ARBA" id="ARBA00022630"/>
    </source>
</evidence>
<evidence type="ECO:0000256" key="1">
    <source>
        <dbReference type="ARBA" id="ARBA00001974"/>
    </source>
</evidence>
<keyword evidence="6" id="KW-0809">Transit peptide</keyword>
<dbReference type="PANTHER" id="PTHR10632:SF2">
    <property type="entry name" value="SULFIDE:QUINONE OXIDOREDUCTASE, MITOCHONDRIAL"/>
    <property type="match status" value="1"/>
</dbReference>
<evidence type="ECO:0000313" key="12">
    <source>
        <dbReference type="EMBL" id="KAG0268789.1"/>
    </source>
</evidence>
<gene>
    <name evidence="12" type="ORF">DFQ27_005723</name>
</gene>
<accession>A0A9P6UCA7</accession>
<dbReference type="FunFam" id="3.50.50.60:FF:000034">
    <property type="entry name" value="sulfide:quinone oxidoreductase, mitochondrial"/>
    <property type="match status" value="1"/>
</dbReference>
<keyword evidence="7" id="KW-0560">Oxidoreductase</keyword>
<keyword evidence="3" id="KW-0285">Flavoprotein</keyword>